<evidence type="ECO:0000259" key="1">
    <source>
        <dbReference type="Pfam" id="PF04773"/>
    </source>
</evidence>
<dbReference type="PANTHER" id="PTHR30273">
    <property type="entry name" value="PERIPLASMIC SIGNAL SENSOR AND SIGMA FACTOR ACTIVATOR FECR-RELATED"/>
    <property type="match status" value="1"/>
</dbReference>
<dbReference type="AlphaFoldDB" id="A0A562TCR2"/>
<organism evidence="3 4">
    <name type="scientific">Chitinophaga japonensis</name>
    <name type="common">Flexibacter japonensis</name>
    <dbReference type="NCBI Taxonomy" id="104662"/>
    <lineage>
        <taxon>Bacteria</taxon>
        <taxon>Pseudomonadati</taxon>
        <taxon>Bacteroidota</taxon>
        <taxon>Chitinophagia</taxon>
        <taxon>Chitinophagales</taxon>
        <taxon>Chitinophagaceae</taxon>
        <taxon>Chitinophaga</taxon>
    </lineage>
</organism>
<evidence type="ECO:0000313" key="4">
    <source>
        <dbReference type="Proteomes" id="UP000316778"/>
    </source>
</evidence>
<dbReference type="Gene3D" id="3.55.50.30">
    <property type="match status" value="1"/>
</dbReference>
<comment type="caution">
    <text evidence="3">The sequence shown here is derived from an EMBL/GenBank/DDBJ whole genome shotgun (WGS) entry which is preliminary data.</text>
</comment>
<evidence type="ECO:0000313" key="3">
    <source>
        <dbReference type="EMBL" id="TWI91163.1"/>
    </source>
</evidence>
<dbReference type="Pfam" id="PF16344">
    <property type="entry name" value="FecR_C"/>
    <property type="match status" value="1"/>
</dbReference>
<proteinExistence type="predicted"/>
<dbReference type="Proteomes" id="UP000316778">
    <property type="component" value="Unassembled WGS sequence"/>
</dbReference>
<dbReference type="Gene3D" id="2.60.120.1440">
    <property type="match status" value="1"/>
</dbReference>
<dbReference type="InterPro" id="IPR006860">
    <property type="entry name" value="FecR"/>
</dbReference>
<feature type="domain" description="FecR protein" evidence="1">
    <location>
        <begin position="195"/>
        <end position="290"/>
    </location>
</feature>
<dbReference type="GO" id="GO:0016989">
    <property type="term" value="F:sigma factor antagonist activity"/>
    <property type="evidence" value="ECO:0007669"/>
    <property type="project" value="TreeGrafter"/>
</dbReference>
<accession>A0A562TCR2</accession>
<evidence type="ECO:0000259" key="2">
    <source>
        <dbReference type="Pfam" id="PF16344"/>
    </source>
</evidence>
<sequence>MNIHERLAYLLHQVTNHSATDAELEELAGLLKADHTGSLTREIEQQLKAALPPEEMAYDRDYWDNIAGRILSSDHPKAQETASVPVRTVQPWRRWRWAAAAALAVLLSVAGWQLWQRRPVRAPAPVAIQPFHNDVAPGSNRAMLTLADGTQIPLDSAGSGPLAQQGNTRIIKLDSGRLAYRAAGNAANGALLYNTITTLRGGQFRIALPDGTQVWLNASSSLRYPTSFAGPERRVQLSGEAYFEVAKDADQPFRIHTKEMEVEVLGTHFNIMAYDDEDILKTTLLEGAIKVSREGSSRRLQPGQQARVHRANGSLDVLQHANTEEAVAWKNGFIQFEGQDIRAAMRMLARWYNVEVEYRGAVPAHFRGVIPRNVPLSQVLKMMEMTGEVQFSINGNKIIVSP</sequence>
<dbReference type="InterPro" id="IPR012373">
    <property type="entry name" value="Ferrdict_sens_TM"/>
</dbReference>
<reference evidence="3 4" key="1">
    <citation type="journal article" date="2013" name="Stand. Genomic Sci.">
        <title>Genomic Encyclopedia of Type Strains, Phase I: The one thousand microbial genomes (KMG-I) project.</title>
        <authorList>
            <person name="Kyrpides N.C."/>
            <person name="Woyke T."/>
            <person name="Eisen J.A."/>
            <person name="Garrity G."/>
            <person name="Lilburn T.G."/>
            <person name="Beck B.J."/>
            <person name="Whitman W.B."/>
            <person name="Hugenholtz P."/>
            <person name="Klenk H.P."/>
        </authorList>
    </citation>
    <scope>NUCLEOTIDE SEQUENCE [LARGE SCALE GENOMIC DNA]</scope>
    <source>
        <strain evidence="3 4">DSM 13484</strain>
    </source>
</reference>
<name>A0A562TCR2_CHIJA</name>
<dbReference type="EMBL" id="VLLG01000002">
    <property type="protein sequence ID" value="TWI91163.1"/>
    <property type="molecule type" value="Genomic_DNA"/>
</dbReference>
<dbReference type="InterPro" id="IPR032508">
    <property type="entry name" value="FecR_C"/>
</dbReference>
<dbReference type="PANTHER" id="PTHR30273:SF2">
    <property type="entry name" value="PROTEIN FECR"/>
    <property type="match status" value="1"/>
</dbReference>
<dbReference type="FunFam" id="2.60.120.1440:FF:000001">
    <property type="entry name" value="Putative anti-sigma factor"/>
    <property type="match status" value="1"/>
</dbReference>
<dbReference type="Pfam" id="PF04773">
    <property type="entry name" value="FecR"/>
    <property type="match status" value="1"/>
</dbReference>
<feature type="domain" description="Protein FecR C-terminal" evidence="2">
    <location>
        <begin position="335"/>
        <end position="400"/>
    </location>
</feature>
<keyword evidence="4" id="KW-1185">Reference proteome</keyword>
<protein>
    <submittedName>
        <fullName evidence="3">FecR family protein</fullName>
    </submittedName>
</protein>
<dbReference type="OrthoDB" id="1099963at2"/>
<gene>
    <name evidence="3" type="ORF">LX66_0528</name>
</gene>
<dbReference type="RefSeq" id="WP_145710326.1">
    <property type="nucleotide sequence ID" value="NZ_BAAAFY010000001.1"/>
</dbReference>